<feature type="signal peptide" evidence="2">
    <location>
        <begin position="1"/>
        <end position="21"/>
    </location>
</feature>
<keyword evidence="4" id="KW-1185">Reference proteome</keyword>
<evidence type="ECO:0000256" key="1">
    <source>
        <dbReference type="SAM" id="MobiDB-lite"/>
    </source>
</evidence>
<keyword evidence="2" id="KW-0732">Signal</keyword>
<evidence type="ECO:0000313" key="3">
    <source>
        <dbReference type="EMBL" id="KAJ8984169.1"/>
    </source>
</evidence>
<protein>
    <submittedName>
        <fullName evidence="3">Uncharacterized protein</fullName>
    </submittedName>
</protein>
<dbReference type="EMBL" id="JAPWTJ010000045">
    <property type="protein sequence ID" value="KAJ8984169.1"/>
    <property type="molecule type" value="Genomic_DNA"/>
</dbReference>
<comment type="caution">
    <text evidence="3">The sequence shown here is derived from an EMBL/GenBank/DDBJ whole genome shotgun (WGS) entry which is preliminary data.</text>
</comment>
<dbReference type="Proteomes" id="UP001162164">
    <property type="component" value="Unassembled WGS sequence"/>
</dbReference>
<feature type="region of interest" description="Disordered" evidence="1">
    <location>
        <begin position="59"/>
        <end position="96"/>
    </location>
</feature>
<accession>A0ABQ9K1H0</accession>
<proteinExistence type="predicted"/>
<name>A0ABQ9K1H0_9CUCU</name>
<feature type="chain" id="PRO_5047009796" evidence="2">
    <location>
        <begin position="22"/>
        <end position="258"/>
    </location>
</feature>
<evidence type="ECO:0000256" key="2">
    <source>
        <dbReference type="SAM" id="SignalP"/>
    </source>
</evidence>
<reference evidence="3" key="1">
    <citation type="journal article" date="2023" name="Insect Mol. Biol.">
        <title>Genome sequencing provides insights into the evolution of gene families encoding plant cell wall-degrading enzymes in longhorned beetles.</title>
        <authorList>
            <person name="Shin N.R."/>
            <person name="Okamura Y."/>
            <person name="Kirsch R."/>
            <person name="Pauchet Y."/>
        </authorList>
    </citation>
    <scope>NUCLEOTIDE SEQUENCE</scope>
    <source>
        <strain evidence="3">MMC_N1</strain>
    </source>
</reference>
<gene>
    <name evidence="3" type="ORF">NQ317_017822</name>
</gene>
<sequence length="258" mass="27537">MSKTVILSIGLICSISSLSQAEVDGKRWVWDDNNRNEARNRYQVFEDEPYNEAPLRPQLTENERPYNPTLNERPGGVYGSGSLGNGYGEGQSQSSTNYFPQQRPPPGILAGPVPSWVKQGPIKNFDRCKCAERFNCNSPGISYGHCDVGKQYCCYSTNKNEQLGGPIPSRPVHSIENGILAGPGGPVDPIPGVNVPHRPSVLGGPRPGGYLRPSGSYGLRPSGGGFGITPSGTLGNTYSANNGILVGPGGPYDRPHLG</sequence>
<organism evidence="3 4">
    <name type="scientific">Molorchus minor</name>
    <dbReference type="NCBI Taxonomy" id="1323400"/>
    <lineage>
        <taxon>Eukaryota</taxon>
        <taxon>Metazoa</taxon>
        <taxon>Ecdysozoa</taxon>
        <taxon>Arthropoda</taxon>
        <taxon>Hexapoda</taxon>
        <taxon>Insecta</taxon>
        <taxon>Pterygota</taxon>
        <taxon>Neoptera</taxon>
        <taxon>Endopterygota</taxon>
        <taxon>Coleoptera</taxon>
        <taxon>Polyphaga</taxon>
        <taxon>Cucujiformia</taxon>
        <taxon>Chrysomeloidea</taxon>
        <taxon>Cerambycidae</taxon>
        <taxon>Lamiinae</taxon>
        <taxon>Monochamini</taxon>
        <taxon>Molorchus</taxon>
    </lineage>
</organism>
<evidence type="ECO:0000313" key="4">
    <source>
        <dbReference type="Proteomes" id="UP001162164"/>
    </source>
</evidence>
<feature type="compositionally biased region" description="Gly residues" evidence="1">
    <location>
        <begin position="76"/>
        <end position="89"/>
    </location>
</feature>